<organism evidence="8 9">
    <name type="scientific">Streptomyces subrutilus</name>
    <dbReference type="NCBI Taxonomy" id="36818"/>
    <lineage>
        <taxon>Bacteria</taxon>
        <taxon>Bacillati</taxon>
        <taxon>Actinomycetota</taxon>
        <taxon>Actinomycetes</taxon>
        <taxon>Kitasatosporales</taxon>
        <taxon>Streptomycetaceae</taxon>
        <taxon>Streptomyces</taxon>
    </lineage>
</organism>
<dbReference type="GO" id="GO:0022857">
    <property type="term" value="F:transmembrane transporter activity"/>
    <property type="evidence" value="ECO:0007669"/>
    <property type="project" value="InterPro"/>
</dbReference>
<dbReference type="Proteomes" id="UP000634660">
    <property type="component" value="Unassembled WGS sequence"/>
</dbReference>
<dbReference type="EMBL" id="BMVX01000017">
    <property type="protein sequence ID" value="GGZ80059.1"/>
    <property type="molecule type" value="Genomic_DNA"/>
</dbReference>
<dbReference type="GO" id="GO:0005886">
    <property type="term" value="C:plasma membrane"/>
    <property type="evidence" value="ECO:0007669"/>
    <property type="project" value="UniProtKB-SubCell"/>
</dbReference>
<keyword evidence="2 6" id="KW-0812">Transmembrane</keyword>
<comment type="caution">
    <text evidence="8">The sequence shown here is derived from an EMBL/GenBank/DDBJ whole genome shotgun (WGS) entry which is preliminary data.</text>
</comment>
<feature type="domain" description="Major facilitator superfamily (MFS) profile" evidence="7">
    <location>
        <begin position="30"/>
        <end position="426"/>
    </location>
</feature>
<reference evidence="8" key="2">
    <citation type="submission" date="2020-09" db="EMBL/GenBank/DDBJ databases">
        <authorList>
            <person name="Sun Q."/>
            <person name="Ohkuma M."/>
        </authorList>
    </citation>
    <scope>NUCLEOTIDE SEQUENCE</scope>
    <source>
        <strain evidence="8">JCM 4834</strain>
    </source>
</reference>
<feature type="transmembrane region" description="Helical" evidence="6">
    <location>
        <begin position="339"/>
        <end position="361"/>
    </location>
</feature>
<comment type="subcellular location">
    <subcellularLocation>
        <location evidence="1">Cell membrane</location>
        <topology evidence="1">Multi-pass membrane protein</topology>
    </subcellularLocation>
</comment>
<dbReference type="PROSITE" id="PS50850">
    <property type="entry name" value="MFS"/>
    <property type="match status" value="1"/>
</dbReference>
<proteinExistence type="predicted"/>
<reference evidence="8" key="1">
    <citation type="journal article" date="2014" name="Int. J. Syst. Evol. Microbiol.">
        <title>Complete genome sequence of Corynebacterium casei LMG S-19264T (=DSM 44701T), isolated from a smear-ripened cheese.</title>
        <authorList>
            <consortium name="US DOE Joint Genome Institute (JGI-PGF)"/>
            <person name="Walter F."/>
            <person name="Albersmeier A."/>
            <person name="Kalinowski J."/>
            <person name="Ruckert C."/>
        </authorList>
    </citation>
    <scope>NUCLEOTIDE SEQUENCE</scope>
    <source>
        <strain evidence="8">JCM 4834</strain>
    </source>
</reference>
<feature type="transmembrane region" description="Helical" evidence="6">
    <location>
        <begin position="32"/>
        <end position="56"/>
    </location>
</feature>
<evidence type="ECO:0000313" key="8">
    <source>
        <dbReference type="EMBL" id="GGZ80059.1"/>
    </source>
</evidence>
<keyword evidence="3 6" id="KW-1133">Transmembrane helix</keyword>
<dbReference type="InterPro" id="IPR020846">
    <property type="entry name" value="MFS_dom"/>
</dbReference>
<feature type="transmembrane region" description="Helical" evidence="6">
    <location>
        <begin position="123"/>
        <end position="144"/>
    </location>
</feature>
<dbReference type="SUPFAM" id="SSF103473">
    <property type="entry name" value="MFS general substrate transporter"/>
    <property type="match status" value="1"/>
</dbReference>
<evidence type="ECO:0000256" key="2">
    <source>
        <dbReference type="ARBA" id="ARBA00022692"/>
    </source>
</evidence>
<feature type="transmembrane region" description="Helical" evidence="6">
    <location>
        <begin position="97"/>
        <end position="117"/>
    </location>
</feature>
<evidence type="ECO:0000256" key="6">
    <source>
        <dbReference type="SAM" id="Phobius"/>
    </source>
</evidence>
<gene>
    <name evidence="8" type="ORF">GCM10010371_44640</name>
</gene>
<evidence type="ECO:0000313" key="9">
    <source>
        <dbReference type="Proteomes" id="UP000634660"/>
    </source>
</evidence>
<evidence type="ECO:0000256" key="3">
    <source>
        <dbReference type="ARBA" id="ARBA00022989"/>
    </source>
</evidence>
<feature type="transmembrane region" description="Helical" evidence="6">
    <location>
        <begin position="156"/>
        <end position="174"/>
    </location>
</feature>
<feature type="transmembrane region" description="Helical" evidence="6">
    <location>
        <begin position="283"/>
        <end position="305"/>
    </location>
</feature>
<dbReference type="Gene3D" id="1.20.1250.20">
    <property type="entry name" value="MFS general substrate transporter like domains"/>
    <property type="match status" value="1"/>
</dbReference>
<evidence type="ECO:0000256" key="4">
    <source>
        <dbReference type="ARBA" id="ARBA00023136"/>
    </source>
</evidence>
<feature type="compositionally biased region" description="Low complexity" evidence="5">
    <location>
        <begin position="437"/>
        <end position="453"/>
    </location>
</feature>
<dbReference type="InterPro" id="IPR011701">
    <property type="entry name" value="MFS"/>
</dbReference>
<feature type="region of interest" description="Disordered" evidence="5">
    <location>
        <begin position="437"/>
        <end position="461"/>
    </location>
</feature>
<protein>
    <submittedName>
        <fullName evidence="8">Tetracycline resistance protein</fullName>
    </submittedName>
</protein>
<evidence type="ECO:0000256" key="5">
    <source>
        <dbReference type="SAM" id="MobiDB-lite"/>
    </source>
</evidence>
<sequence length="461" mass="45897">MYGVTPRPATDRTAAAAPAPADLPRLQRRTSWVLMASQMLGGLGVPISIALAPVLATEVSGTEALSGLASTASVVGTALLSLPLAALMTARGRRPGLVLAYAIGAAGAALVVLAATVRSFPLLLLGMAAFGAASSANLQARFAAADLAAPDRRARAISVVVWSSTLGAVLGPNLSAPASRSFAGTSIPETAGPFVWAAVVFLLTGTLIGVLLRPDPLLTARALAAPEERSREGRSLRAGFAAVKAAPRARLALVTVAVSHTTMVSIMIMTPMDLGHHGAGLELVGLVISGHIAGMFAFSPVMGWLADRLGRLSVIGLAAGLLSVAALLAGTAGPRHAQSALGLFLLGLGWSAGMVSGSALLTDSVPQPVRAAVQGLSDLTMNTAAGLGGAAAGLVMARASYGWLNAIGAGLLLPMAALALFTARRHPAAPAAVPVPRAAVPGPVSGPGTAPAKGPGGRGPQ</sequence>
<feature type="region of interest" description="Disordered" evidence="5">
    <location>
        <begin position="1"/>
        <end position="20"/>
    </location>
</feature>
<evidence type="ECO:0000259" key="7">
    <source>
        <dbReference type="PROSITE" id="PS50850"/>
    </source>
</evidence>
<feature type="transmembrane region" description="Helical" evidence="6">
    <location>
        <begin position="68"/>
        <end position="90"/>
    </location>
</feature>
<dbReference type="Pfam" id="PF07690">
    <property type="entry name" value="MFS_1"/>
    <property type="match status" value="1"/>
</dbReference>
<dbReference type="PANTHER" id="PTHR23534">
    <property type="entry name" value="MFS PERMEASE"/>
    <property type="match status" value="1"/>
</dbReference>
<evidence type="ECO:0000256" key="1">
    <source>
        <dbReference type="ARBA" id="ARBA00004651"/>
    </source>
</evidence>
<dbReference type="PANTHER" id="PTHR23534:SF1">
    <property type="entry name" value="MAJOR FACILITATOR SUPERFAMILY PROTEIN"/>
    <property type="match status" value="1"/>
</dbReference>
<dbReference type="AlphaFoldDB" id="A0A918V7Z6"/>
<feature type="transmembrane region" description="Helical" evidence="6">
    <location>
        <begin position="403"/>
        <end position="421"/>
    </location>
</feature>
<feature type="transmembrane region" description="Helical" evidence="6">
    <location>
        <begin position="251"/>
        <end position="271"/>
    </location>
</feature>
<dbReference type="InterPro" id="IPR036259">
    <property type="entry name" value="MFS_trans_sf"/>
</dbReference>
<feature type="transmembrane region" description="Helical" evidence="6">
    <location>
        <begin position="312"/>
        <end position="333"/>
    </location>
</feature>
<accession>A0A918V7Z6</accession>
<keyword evidence="4 6" id="KW-0472">Membrane</keyword>
<feature type="transmembrane region" description="Helical" evidence="6">
    <location>
        <begin position="194"/>
        <end position="212"/>
    </location>
</feature>
<name>A0A918V7Z6_9ACTN</name>